<dbReference type="PANTHER" id="PTHR36766">
    <property type="entry name" value="PLANT BROAD-SPECTRUM MILDEW RESISTANCE PROTEIN RPW8"/>
    <property type="match status" value="1"/>
</dbReference>
<organism evidence="2 3">
    <name type="scientific">Mycena albidolilacea</name>
    <dbReference type="NCBI Taxonomy" id="1033008"/>
    <lineage>
        <taxon>Eukaryota</taxon>
        <taxon>Fungi</taxon>
        <taxon>Dikarya</taxon>
        <taxon>Basidiomycota</taxon>
        <taxon>Agaricomycotina</taxon>
        <taxon>Agaricomycetes</taxon>
        <taxon>Agaricomycetidae</taxon>
        <taxon>Agaricales</taxon>
        <taxon>Marasmiineae</taxon>
        <taxon>Mycenaceae</taxon>
        <taxon>Mycena</taxon>
    </lineage>
</organism>
<feature type="domain" description="Novel STAND NTPase 1" evidence="1">
    <location>
        <begin position="6"/>
        <end position="144"/>
    </location>
</feature>
<dbReference type="GO" id="GO:0016787">
    <property type="term" value="F:hydrolase activity"/>
    <property type="evidence" value="ECO:0007669"/>
    <property type="project" value="UniProtKB-KW"/>
</dbReference>
<protein>
    <submittedName>
        <fullName evidence="2">P-loop containing nucleoside triphosphate hydrolase protein</fullName>
    </submittedName>
</protein>
<comment type="caution">
    <text evidence="2">The sequence shown here is derived from an EMBL/GenBank/DDBJ whole genome shotgun (WGS) entry which is preliminary data.</text>
</comment>
<accession>A0AAD6ZYL9</accession>
<dbReference type="InterPro" id="IPR049052">
    <property type="entry name" value="nSTAND1"/>
</dbReference>
<reference evidence="2" key="1">
    <citation type="submission" date="2023-03" db="EMBL/GenBank/DDBJ databases">
        <title>Massive genome expansion in bonnet fungi (Mycena s.s.) driven by repeated elements and novel gene families across ecological guilds.</title>
        <authorList>
            <consortium name="Lawrence Berkeley National Laboratory"/>
            <person name="Harder C.B."/>
            <person name="Miyauchi S."/>
            <person name="Viragh M."/>
            <person name="Kuo A."/>
            <person name="Thoen E."/>
            <person name="Andreopoulos B."/>
            <person name="Lu D."/>
            <person name="Skrede I."/>
            <person name="Drula E."/>
            <person name="Henrissat B."/>
            <person name="Morin E."/>
            <person name="Kohler A."/>
            <person name="Barry K."/>
            <person name="LaButti K."/>
            <person name="Morin E."/>
            <person name="Salamov A."/>
            <person name="Lipzen A."/>
            <person name="Mereny Z."/>
            <person name="Hegedus B."/>
            <person name="Baldrian P."/>
            <person name="Stursova M."/>
            <person name="Weitz H."/>
            <person name="Taylor A."/>
            <person name="Grigoriev I.V."/>
            <person name="Nagy L.G."/>
            <person name="Martin F."/>
            <person name="Kauserud H."/>
        </authorList>
    </citation>
    <scope>NUCLEOTIDE SEQUENCE</scope>
    <source>
        <strain evidence="2">CBHHK002</strain>
    </source>
</reference>
<feature type="non-terminal residue" evidence="2">
    <location>
        <position position="1"/>
    </location>
</feature>
<dbReference type="SUPFAM" id="SSF52540">
    <property type="entry name" value="P-loop containing nucleoside triphosphate hydrolases"/>
    <property type="match status" value="1"/>
</dbReference>
<dbReference type="PRINTS" id="PR00364">
    <property type="entry name" value="DISEASERSIST"/>
</dbReference>
<evidence type="ECO:0000259" key="1">
    <source>
        <dbReference type="Pfam" id="PF20703"/>
    </source>
</evidence>
<gene>
    <name evidence="2" type="ORF">DFH08DRAFT_639254</name>
</gene>
<evidence type="ECO:0000313" key="2">
    <source>
        <dbReference type="EMBL" id="KAJ7346116.1"/>
    </source>
</evidence>
<feature type="non-terminal residue" evidence="2">
    <location>
        <position position="373"/>
    </location>
</feature>
<dbReference type="Gene3D" id="3.40.50.300">
    <property type="entry name" value="P-loop containing nucleotide triphosphate hydrolases"/>
    <property type="match status" value="1"/>
</dbReference>
<dbReference type="InterPro" id="IPR027417">
    <property type="entry name" value="P-loop_NTPase"/>
</dbReference>
<name>A0AAD6ZYL9_9AGAR</name>
<proteinExistence type="predicted"/>
<sequence length="373" mass="41458">LPPKPKIFHGRELELAAIVHLFTSRIARVAILGAGGMGKSSLAKAVVHHSHISSQFEQLLFVACDSVTNNIELAGVLAAHLGLKPNKDQTQQVIHHLSDGPTCLLVLDNLETSWEPTESRWKIEEFLSVLSELDHLGLLITMRGAERPMKVRWTRPFLPPLEPLSQEASRQTFVDIADMTHKPEQIDRILSFTDNMPLAITLLAHLVASEGCSYVISSWEHETTSVVSDGFHKTSNLALSISLSLSSPRISSLPQSQDLLSLLSILPDGLSAIELEQSKPPIADISKCKTALLRTSLAYLDEHKHLKSLVPIREYMRKIRPPGDHLVRPLLEHFQKLLQTHTKYFGNQYQSKGMADRISSNLSNIQNIISNGL</sequence>
<dbReference type="EMBL" id="JARIHO010000021">
    <property type="protein sequence ID" value="KAJ7346116.1"/>
    <property type="molecule type" value="Genomic_DNA"/>
</dbReference>
<keyword evidence="3" id="KW-1185">Reference proteome</keyword>
<evidence type="ECO:0000313" key="3">
    <source>
        <dbReference type="Proteomes" id="UP001218218"/>
    </source>
</evidence>
<dbReference type="Proteomes" id="UP001218218">
    <property type="component" value="Unassembled WGS sequence"/>
</dbReference>
<keyword evidence="2" id="KW-0378">Hydrolase</keyword>
<dbReference type="AlphaFoldDB" id="A0AAD6ZYL9"/>
<dbReference type="Pfam" id="PF20703">
    <property type="entry name" value="nSTAND1"/>
    <property type="match status" value="1"/>
</dbReference>